<dbReference type="GO" id="GO:0003824">
    <property type="term" value="F:catalytic activity"/>
    <property type="evidence" value="ECO:0007669"/>
    <property type="project" value="InterPro"/>
</dbReference>
<gene>
    <name evidence="5" type="ORF">GC250_08545</name>
</gene>
<dbReference type="Pfam" id="PF01230">
    <property type="entry name" value="HIT"/>
    <property type="match status" value="1"/>
</dbReference>
<organism evidence="5 6">
    <name type="scientific">Sulfuracidifex metallicus DSM 6482 = JCM 9184</name>
    <dbReference type="NCBI Taxonomy" id="523847"/>
    <lineage>
        <taxon>Archaea</taxon>
        <taxon>Thermoproteota</taxon>
        <taxon>Thermoprotei</taxon>
        <taxon>Sulfolobales</taxon>
        <taxon>Sulfolobaceae</taxon>
        <taxon>Sulfuracidifex</taxon>
    </lineage>
</organism>
<evidence type="ECO:0000256" key="3">
    <source>
        <dbReference type="PROSITE-ProRule" id="PRU00464"/>
    </source>
</evidence>
<evidence type="ECO:0000313" key="6">
    <source>
        <dbReference type="Proteomes" id="UP000470772"/>
    </source>
</evidence>
<dbReference type="InterPro" id="IPR001310">
    <property type="entry name" value="Histidine_triad_HIT"/>
</dbReference>
<feature type="domain" description="HIT" evidence="4">
    <location>
        <begin position="3"/>
        <end position="110"/>
    </location>
</feature>
<sequence length="152" mass="17198">MCLFCDIIEHRQKSYIVYQDSYVTAFLDKFPIKPGHTLVVPNVHSENFLMMDSKTSCQLCNTLKTIAIAVKGALKADGIRLVSNIGESAGQVIFHTHFHIMPAWSQEPDFPSFVPRKEQTEEYYRSMQSVIMDAIKSVLSNSQIHGEVNEST</sequence>
<reference evidence="5 6" key="1">
    <citation type="submission" date="2019-10" db="EMBL/GenBank/DDBJ databases">
        <title>Sequencing and Assembly of Multiple Reported Metal-Biooxidizing Members of the Extremely Thermoacidophilic Archaeal Family Sulfolobaceae.</title>
        <authorList>
            <person name="Counts J.A."/>
            <person name="Kelly R.M."/>
        </authorList>
    </citation>
    <scope>NUCLEOTIDE SEQUENCE [LARGE SCALE GENOMIC DNA]</scope>
    <source>
        <strain evidence="5 6">DSM 6482</strain>
    </source>
</reference>
<dbReference type="InterPro" id="IPR011146">
    <property type="entry name" value="HIT-like"/>
</dbReference>
<comment type="caution">
    <text evidence="5">The sequence shown here is derived from an EMBL/GenBank/DDBJ whole genome shotgun (WGS) entry which is preliminary data.</text>
</comment>
<dbReference type="GO" id="GO:0009117">
    <property type="term" value="P:nucleotide metabolic process"/>
    <property type="evidence" value="ECO:0007669"/>
    <property type="project" value="TreeGrafter"/>
</dbReference>
<dbReference type="PROSITE" id="PS00892">
    <property type="entry name" value="HIT_1"/>
    <property type="match status" value="1"/>
</dbReference>
<evidence type="ECO:0000259" key="4">
    <source>
        <dbReference type="PROSITE" id="PS51084"/>
    </source>
</evidence>
<dbReference type="Proteomes" id="UP000470772">
    <property type="component" value="Unassembled WGS sequence"/>
</dbReference>
<name>A0A6A9QLR3_SULME</name>
<dbReference type="InterPro" id="IPR039384">
    <property type="entry name" value="HINT"/>
</dbReference>
<protein>
    <submittedName>
        <fullName evidence="5">HIT domain-containing protein</fullName>
    </submittedName>
</protein>
<evidence type="ECO:0000256" key="2">
    <source>
        <dbReference type="PIRSR" id="PIRSR601310-3"/>
    </source>
</evidence>
<dbReference type="PANTHER" id="PTHR46648">
    <property type="entry name" value="HIT FAMILY PROTEIN 1"/>
    <property type="match status" value="1"/>
</dbReference>
<feature type="active site" description="Tele-AMP-histidine intermediate" evidence="1">
    <location>
        <position position="97"/>
    </location>
</feature>
<dbReference type="AlphaFoldDB" id="A0A6A9QLR3"/>
<dbReference type="InterPro" id="IPR019808">
    <property type="entry name" value="Histidine_triad_CS"/>
</dbReference>
<evidence type="ECO:0000313" key="5">
    <source>
        <dbReference type="EMBL" id="MUN29484.1"/>
    </source>
</evidence>
<dbReference type="PROSITE" id="PS51084">
    <property type="entry name" value="HIT_2"/>
    <property type="match status" value="1"/>
</dbReference>
<dbReference type="RefSeq" id="WP_054838313.1">
    <property type="nucleotide sequence ID" value="NZ_BBBY01000007.1"/>
</dbReference>
<accession>A0A6A9QLR3</accession>
<dbReference type="PRINTS" id="PR00332">
    <property type="entry name" value="HISTRIAD"/>
</dbReference>
<dbReference type="Gene3D" id="3.30.428.10">
    <property type="entry name" value="HIT-like"/>
    <property type="match status" value="1"/>
</dbReference>
<dbReference type="InterPro" id="IPR036265">
    <property type="entry name" value="HIT-like_sf"/>
</dbReference>
<dbReference type="EMBL" id="WGGD01000005">
    <property type="protein sequence ID" value="MUN29484.1"/>
    <property type="molecule type" value="Genomic_DNA"/>
</dbReference>
<evidence type="ECO:0000256" key="1">
    <source>
        <dbReference type="PIRSR" id="PIRSR601310-1"/>
    </source>
</evidence>
<keyword evidence="6" id="KW-1185">Reference proteome</keyword>
<dbReference type="SUPFAM" id="SSF54197">
    <property type="entry name" value="HIT-like"/>
    <property type="match status" value="1"/>
</dbReference>
<proteinExistence type="predicted"/>
<feature type="short sequence motif" description="Histidine triad motif" evidence="2 3">
    <location>
        <begin position="95"/>
        <end position="99"/>
    </location>
</feature>
<dbReference type="PANTHER" id="PTHR46648:SF1">
    <property type="entry name" value="ADENOSINE 5'-MONOPHOSPHORAMIDASE HNT1"/>
    <property type="match status" value="1"/>
</dbReference>
<dbReference type="OrthoDB" id="26806at2157"/>
<dbReference type="CDD" id="cd01277">
    <property type="entry name" value="HINT_subgroup"/>
    <property type="match status" value="1"/>
</dbReference>